<reference evidence="1 2" key="1">
    <citation type="journal article" date="2022" name="Plant J.">
        <title>Chromosome-level genome of Camellia lanceoleosa provides a valuable resource for understanding genome evolution and self-incompatibility.</title>
        <authorList>
            <person name="Gong W."/>
            <person name="Xiao S."/>
            <person name="Wang L."/>
            <person name="Liao Z."/>
            <person name="Chang Y."/>
            <person name="Mo W."/>
            <person name="Hu G."/>
            <person name="Li W."/>
            <person name="Zhao G."/>
            <person name="Zhu H."/>
            <person name="Hu X."/>
            <person name="Ji K."/>
            <person name="Xiang X."/>
            <person name="Song Q."/>
            <person name="Yuan D."/>
            <person name="Jin S."/>
            <person name="Zhang L."/>
        </authorList>
    </citation>
    <scope>NUCLEOTIDE SEQUENCE [LARGE SCALE GENOMIC DNA]</scope>
    <source>
        <strain evidence="1">SQ_2022a</strain>
    </source>
</reference>
<name>A0ACC0GZ93_9ERIC</name>
<dbReference type="Proteomes" id="UP001060215">
    <property type="component" value="Chromosome 7"/>
</dbReference>
<accession>A0ACC0GZ93</accession>
<gene>
    <name evidence="1" type="ORF">LOK49_LG07G02986</name>
</gene>
<comment type="caution">
    <text evidence="1">The sequence shown here is derived from an EMBL/GenBank/DDBJ whole genome shotgun (WGS) entry which is preliminary data.</text>
</comment>
<evidence type="ECO:0000313" key="2">
    <source>
        <dbReference type="Proteomes" id="UP001060215"/>
    </source>
</evidence>
<protein>
    <submittedName>
        <fullName evidence="1">Importin-5</fullName>
    </submittedName>
</protein>
<evidence type="ECO:0000313" key="1">
    <source>
        <dbReference type="EMBL" id="KAI8006542.1"/>
    </source>
</evidence>
<organism evidence="1 2">
    <name type="scientific">Camellia lanceoleosa</name>
    <dbReference type="NCBI Taxonomy" id="1840588"/>
    <lineage>
        <taxon>Eukaryota</taxon>
        <taxon>Viridiplantae</taxon>
        <taxon>Streptophyta</taxon>
        <taxon>Embryophyta</taxon>
        <taxon>Tracheophyta</taxon>
        <taxon>Spermatophyta</taxon>
        <taxon>Magnoliopsida</taxon>
        <taxon>eudicotyledons</taxon>
        <taxon>Gunneridae</taxon>
        <taxon>Pentapetalae</taxon>
        <taxon>asterids</taxon>
        <taxon>Ericales</taxon>
        <taxon>Theaceae</taxon>
        <taxon>Camellia</taxon>
    </lineage>
</organism>
<dbReference type="EMBL" id="CM045764">
    <property type="protein sequence ID" value="KAI8006542.1"/>
    <property type="molecule type" value="Genomic_DNA"/>
</dbReference>
<sequence length="323" mass="36509">MARFPFASLFRGLYSNPLKAFLLLPIHPTILESILVISFTIATILIIVPCEYIDGSPVPTIIFKGLPSIFHCFVASVLFSFTGSLSALLIHDESSLVRFCGFTSIVSMISALRGSESERRRPEAPPLHRHRHRHRRPVPPLHKRASNRYWDIDQNTLQSCEESAIRKLLKEETMEVRDMSSLMFQKKVARSYQMLHDASWKGKDKTTGKRRITICIFDDVAEQCHEAVLKYYDTYLPFLLEACNDMNPDVRQAAVYGLGICAEFGGFVFEPLVLEALSTLNVVIRDPNALQPKNIMACDNPVSAMGKICQFHPESIDSAQNDF</sequence>
<keyword evidence="2" id="KW-1185">Reference proteome</keyword>
<proteinExistence type="predicted"/>